<evidence type="ECO:0000256" key="8">
    <source>
        <dbReference type="ARBA" id="ARBA00022777"/>
    </source>
</evidence>
<dbReference type="InterPro" id="IPR005467">
    <property type="entry name" value="His_kinase_dom"/>
</dbReference>
<dbReference type="EMBL" id="DXBM01000048">
    <property type="protein sequence ID" value="HIZ46477.1"/>
    <property type="molecule type" value="Genomic_DNA"/>
</dbReference>
<dbReference type="SUPFAM" id="SSF55874">
    <property type="entry name" value="ATPase domain of HSP90 chaperone/DNA topoisomerase II/histidine kinase"/>
    <property type="match status" value="1"/>
</dbReference>
<evidence type="ECO:0000256" key="4">
    <source>
        <dbReference type="ARBA" id="ARBA00022475"/>
    </source>
</evidence>
<evidence type="ECO:0000256" key="7">
    <source>
        <dbReference type="ARBA" id="ARBA00022741"/>
    </source>
</evidence>
<keyword evidence="8 12" id="KW-0418">Kinase</keyword>
<keyword evidence="5" id="KW-0597">Phosphoprotein</keyword>
<dbReference type="Proteomes" id="UP000824062">
    <property type="component" value="Unassembled WGS sequence"/>
</dbReference>
<dbReference type="CDD" id="cd00075">
    <property type="entry name" value="HATPase"/>
    <property type="match status" value="1"/>
</dbReference>
<name>A0A9D2JEL8_9ACTN</name>
<dbReference type="SMART" id="SM00388">
    <property type="entry name" value="HisKA"/>
    <property type="match status" value="1"/>
</dbReference>
<dbReference type="AlphaFoldDB" id="A0A9D2JEL8"/>
<dbReference type="PROSITE" id="PS50109">
    <property type="entry name" value="HIS_KIN"/>
    <property type="match status" value="1"/>
</dbReference>
<evidence type="ECO:0000313" key="13">
    <source>
        <dbReference type="Proteomes" id="UP000824062"/>
    </source>
</evidence>
<reference evidence="12" key="1">
    <citation type="journal article" date="2021" name="PeerJ">
        <title>Extensive microbial diversity within the chicken gut microbiome revealed by metagenomics and culture.</title>
        <authorList>
            <person name="Gilroy R."/>
            <person name="Ravi A."/>
            <person name="Getino M."/>
            <person name="Pursley I."/>
            <person name="Horton D.L."/>
            <person name="Alikhan N.F."/>
            <person name="Baker D."/>
            <person name="Gharbi K."/>
            <person name="Hall N."/>
            <person name="Watson M."/>
            <person name="Adriaenssens E.M."/>
            <person name="Foster-Nyarko E."/>
            <person name="Jarju S."/>
            <person name="Secka A."/>
            <person name="Antonio M."/>
            <person name="Oren A."/>
            <person name="Chaudhuri R.R."/>
            <person name="La Ragione R."/>
            <person name="Hildebrand F."/>
            <person name="Pallen M.J."/>
        </authorList>
    </citation>
    <scope>NUCLEOTIDE SEQUENCE</scope>
    <source>
        <strain evidence="12">ChiHjej12B11-14209</strain>
    </source>
</reference>
<organism evidence="12 13">
    <name type="scientific">Candidatus Olsenella pullistercoris</name>
    <dbReference type="NCBI Taxonomy" id="2838712"/>
    <lineage>
        <taxon>Bacteria</taxon>
        <taxon>Bacillati</taxon>
        <taxon>Actinomycetota</taxon>
        <taxon>Coriobacteriia</taxon>
        <taxon>Coriobacteriales</taxon>
        <taxon>Atopobiaceae</taxon>
        <taxon>Olsenella</taxon>
    </lineage>
</organism>
<feature type="domain" description="Histidine kinase" evidence="11">
    <location>
        <begin position="25"/>
        <end position="234"/>
    </location>
</feature>
<evidence type="ECO:0000259" key="11">
    <source>
        <dbReference type="PROSITE" id="PS50109"/>
    </source>
</evidence>
<dbReference type="PANTHER" id="PTHR44936">
    <property type="entry name" value="SENSOR PROTEIN CREC"/>
    <property type="match status" value="1"/>
</dbReference>
<evidence type="ECO:0000313" key="12">
    <source>
        <dbReference type="EMBL" id="HIZ46477.1"/>
    </source>
</evidence>
<dbReference type="Pfam" id="PF02518">
    <property type="entry name" value="HATPase_c"/>
    <property type="match status" value="1"/>
</dbReference>
<evidence type="ECO:0000256" key="6">
    <source>
        <dbReference type="ARBA" id="ARBA00022679"/>
    </source>
</evidence>
<dbReference type="InterPro" id="IPR036890">
    <property type="entry name" value="HATPase_C_sf"/>
</dbReference>
<keyword evidence="9" id="KW-0067">ATP-binding</keyword>
<dbReference type="InterPro" id="IPR004358">
    <property type="entry name" value="Sig_transdc_His_kin-like_C"/>
</dbReference>
<evidence type="ECO:0000256" key="3">
    <source>
        <dbReference type="ARBA" id="ARBA00012438"/>
    </source>
</evidence>
<keyword evidence="4" id="KW-0472">Membrane</keyword>
<comment type="catalytic activity">
    <reaction evidence="1">
        <text>ATP + protein L-histidine = ADP + protein N-phospho-L-histidine.</text>
        <dbReference type="EC" id="2.7.13.3"/>
    </reaction>
</comment>
<dbReference type="PANTHER" id="PTHR44936:SF10">
    <property type="entry name" value="SENSOR PROTEIN RSTB"/>
    <property type="match status" value="1"/>
</dbReference>
<dbReference type="SUPFAM" id="SSF47384">
    <property type="entry name" value="Homodimeric domain of signal transducing histidine kinase"/>
    <property type="match status" value="1"/>
</dbReference>
<keyword evidence="10" id="KW-0902">Two-component regulatory system</keyword>
<proteinExistence type="predicted"/>
<dbReference type="PRINTS" id="PR00344">
    <property type="entry name" value="BCTRLSENSOR"/>
</dbReference>
<dbReference type="GO" id="GO:0005524">
    <property type="term" value="F:ATP binding"/>
    <property type="evidence" value="ECO:0007669"/>
    <property type="project" value="UniProtKB-KW"/>
</dbReference>
<accession>A0A9D2JEL8</accession>
<keyword evidence="4" id="KW-1003">Cell membrane</keyword>
<dbReference type="GO" id="GO:0005886">
    <property type="term" value="C:plasma membrane"/>
    <property type="evidence" value="ECO:0007669"/>
    <property type="project" value="UniProtKB-SubCell"/>
</dbReference>
<evidence type="ECO:0000256" key="10">
    <source>
        <dbReference type="ARBA" id="ARBA00023012"/>
    </source>
</evidence>
<gene>
    <name evidence="12" type="ORF">IAA19_05595</name>
</gene>
<reference evidence="12" key="2">
    <citation type="submission" date="2021-04" db="EMBL/GenBank/DDBJ databases">
        <authorList>
            <person name="Gilroy R."/>
        </authorList>
    </citation>
    <scope>NUCLEOTIDE SEQUENCE</scope>
    <source>
        <strain evidence="12">ChiHjej12B11-14209</strain>
    </source>
</reference>
<protein>
    <recommendedName>
        <fullName evidence="3">histidine kinase</fullName>
        <ecNumber evidence="3">2.7.13.3</ecNumber>
    </recommendedName>
</protein>
<dbReference type="InterPro" id="IPR050980">
    <property type="entry name" value="2C_sensor_his_kinase"/>
</dbReference>
<dbReference type="InterPro" id="IPR003594">
    <property type="entry name" value="HATPase_dom"/>
</dbReference>
<comment type="subcellular location">
    <subcellularLocation>
        <location evidence="2">Cell membrane</location>
        <topology evidence="2">Multi-pass membrane protein</topology>
    </subcellularLocation>
</comment>
<dbReference type="Pfam" id="PF00512">
    <property type="entry name" value="HisKA"/>
    <property type="match status" value="1"/>
</dbReference>
<dbReference type="Gene3D" id="3.30.565.10">
    <property type="entry name" value="Histidine kinase-like ATPase, C-terminal domain"/>
    <property type="match status" value="1"/>
</dbReference>
<keyword evidence="6" id="KW-0808">Transferase</keyword>
<dbReference type="InterPro" id="IPR036097">
    <property type="entry name" value="HisK_dim/P_sf"/>
</dbReference>
<dbReference type="GO" id="GO:0000155">
    <property type="term" value="F:phosphorelay sensor kinase activity"/>
    <property type="evidence" value="ECO:0007669"/>
    <property type="project" value="InterPro"/>
</dbReference>
<keyword evidence="7" id="KW-0547">Nucleotide-binding</keyword>
<evidence type="ECO:0000256" key="9">
    <source>
        <dbReference type="ARBA" id="ARBA00022840"/>
    </source>
</evidence>
<dbReference type="Gene3D" id="1.10.287.130">
    <property type="match status" value="1"/>
</dbReference>
<dbReference type="EC" id="2.7.13.3" evidence="3"/>
<dbReference type="SMART" id="SM00387">
    <property type="entry name" value="HATPase_c"/>
    <property type="match status" value="1"/>
</dbReference>
<sequence>MRAEPERAEEELWRAAESRRQVNAAFAHDLRTPLTVVRGQAELIGRAAEGEEVRAAAAAIARQADRLADFSESMRGLDALEETGVQPAPLDPSAWFCAARSDAAEVVRAHGGLLAASCEGLPELVGADARALSRIADNLVANAARYARGEVRLSLSWANGTLELSVADDGPGFGAAALAHADEPFWGESKGRGGHLGLGLYVSRLLAEKHGGALEVANGPDGGGLVRVTLSAPALRASSPSPSAT</sequence>
<dbReference type="InterPro" id="IPR003661">
    <property type="entry name" value="HisK_dim/P_dom"/>
</dbReference>
<evidence type="ECO:0000256" key="2">
    <source>
        <dbReference type="ARBA" id="ARBA00004651"/>
    </source>
</evidence>
<evidence type="ECO:0000256" key="5">
    <source>
        <dbReference type="ARBA" id="ARBA00022553"/>
    </source>
</evidence>
<evidence type="ECO:0000256" key="1">
    <source>
        <dbReference type="ARBA" id="ARBA00000085"/>
    </source>
</evidence>
<dbReference type="CDD" id="cd00082">
    <property type="entry name" value="HisKA"/>
    <property type="match status" value="1"/>
</dbReference>
<comment type="caution">
    <text evidence="12">The sequence shown here is derived from an EMBL/GenBank/DDBJ whole genome shotgun (WGS) entry which is preliminary data.</text>
</comment>